<name>A0A7J8SUD5_GOSDV</name>
<dbReference type="Proteomes" id="UP000593561">
    <property type="component" value="Unassembled WGS sequence"/>
</dbReference>
<protein>
    <submittedName>
        <fullName evidence="2">Uncharacterized protein</fullName>
    </submittedName>
</protein>
<gene>
    <name evidence="2" type="ORF">Godav_024002</name>
</gene>
<organism evidence="2 3">
    <name type="scientific">Gossypium davidsonii</name>
    <name type="common">Davidson's cotton</name>
    <name type="synonym">Gossypium klotzschianum subsp. davidsonii</name>
    <dbReference type="NCBI Taxonomy" id="34287"/>
    <lineage>
        <taxon>Eukaryota</taxon>
        <taxon>Viridiplantae</taxon>
        <taxon>Streptophyta</taxon>
        <taxon>Embryophyta</taxon>
        <taxon>Tracheophyta</taxon>
        <taxon>Spermatophyta</taxon>
        <taxon>Magnoliopsida</taxon>
        <taxon>eudicotyledons</taxon>
        <taxon>Gunneridae</taxon>
        <taxon>Pentapetalae</taxon>
        <taxon>rosids</taxon>
        <taxon>malvids</taxon>
        <taxon>Malvales</taxon>
        <taxon>Malvaceae</taxon>
        <taxon>Malvoideae</taxon>
        <taxon>Gossypium</taxon>
    </lineage>
</organism>
<reference evidence="2 3" key="1">
    <citation type="journal article" date="2019" name="Genome Biol. Evol.">
        <title>Insights into the evolution of the New World diploid cottons (Gossypium, subgenus Houzingenia) based on genome sequencing.</title>
        <authorList>
            <person name="Grover C.E."/>
            <person name="Arick M.A. 2nd"/>
            <person name="Thrash A."/>
            <person name="Conover J.L."/>
            <person name="Sanders W.S."/>
            <person name="Peterson D.G."/>
            <person name="Frelichowski J.E."/>
            <person name="Scheffler J.A."/>
            <person name="Scheffler B.E."/>
            <person name="Wendel J.F."/>
        </authorList>
    </citation>
    <scope>NUCLEOTIDE SEQUENCE [LARGE SCALE GENOMIC DNA]</scope>
    <source>
        <strain evidence="2">27</strain>
        <tissue evidence="2">Leaf</tissue>
    </source>
</reference>
<dbReference type="AlphaFoldDB" id="A0A7J8SUD5"/>
<feature type="coiled-coil region" evidence="1">
    <location>
        <begin position="73"/>
        <end position="107"/>
    </location>
</feature>
<sequence>VGGLIFISHGANISSGGHISAGIILFTWPPEDTLAPWDIKIEPSTHYHEQLKKALETTSQTYQIQKNSHKTINDNFDNSRDGLEQQIEQMEIKCYRAKEEKAKMIKELNLASDVSIDYESD</sequence>
<keyword evidence="3" id="KW-1185">Reference proteome</keyword>
<evidence type="ECO:0000313" key="3">
    <source>
        <dbReference type="Proteomes" id="UP000593561"/>
    </source>
</evidence>
<comment type="caution">
    <text evidence="2">The sequence shown here is derived from an EMBL/GenBank/DDBJ whole genome shotgun (WGS) entry which is preliminary data.</text>
</comment>
<dbReference type="EMBL" id="JABFAC010000011">
    <property type="protein sequence ID" value="MBA0629445.1"/>
    <property type="molecule type" value="Genomic_DNA"/>
</dbReference>
<evidence type="ECO:0000313" key="2">
    <source>
        <dbReference type="EMBL" id="MBA0629445.1"/>
    </source>
</evidence>
<evidence type="ECO:0000256" key="1">
    <source>
        <dbReference type="SAM" id="Coils"/>
    </source>
</evidence>
<keyword evidence="1" id="KW-0175">Coiled coil</keyword>
<feature type="non-terminal residue" evidence="2">
    <location>
        <position position="1"/>
    </location>
</feature>
<proteinExistence type="predicted"/>
<accession>A0A7J8SUD5</accession>